<evidence type="ECO:0000256" key="5">
    <source>
        <dbReference type="PROSITE-ProRule" id="PRU10141"/>
    </source>
</evidence>
<dbReference type="Proteomes" id="UP001396334">
    <property type="component" value="Unassembled WGS sequence"/>
</dbReference>
<organism evidence="8 9">
    <name type="scientific">Hibiscus sabdariffa</name>
    <name type="common">roselle</name>
    <dbReference type="NCBI Taxonomy" id="183260"/>
    <lineage>
        <taxon>Eukaryota</taxon>
        <taxon>Viridiplantae</taxon>
        <taxon>Streptophyta</taxon>
        <taxon>Embryophyta</taxon>
        <taxon>Tracheophyta</taxon>
        <taxon>Spermatophyta</taxon>
        <taxon>Magnoliopsida</taxon>
        <taxon>eudicotyledons</taxon>
        <taxon>Gunneridae</taxon>
        <taxon>Pentapetalae</taxon>
        <taxon>rosids</taxon>
        <taxon>malvids</taxon>
        <taxon>Malvales</taxon>
        <taxon>Malvaceae</taxon>
        <taxon>Malvoideae</taxon>
        <taxon>Hibiscus</taxon>
    </lineage>
</organism>
<comment type="caution">
    <text evidence="8">The sequence shown here is derived from an EMBL/GenBank/DDBJ whole genome shotgun (WGS) entry which is preliminary data.</text>
</comment>
<dbReference type="Gene3D" id="3.30.200.20">
    <property type="entry name" value="Phosphorylase Kinase, domain 1"/>
    <property type="match status" value="1"/>
</dbReference>
<evidence type="ECO:0000256" key="3">
    <source>
        <dbReference type="ARBA" id="ARBA00022777"/>
    </source>
</evidence>
<evidence type="ECO:0000313" key="8">
    <source>
        <dbReference type="EMBL" id="KAK8977101.1"/>
    </source>
</evidence>
<dbReference type="SUPFAM" id="SSF56112">
    <property type="entry name" value="Protein kinase-like (PK-like)"/>
    <property type="match status" value="1"/>
</dbReference>
<keyword evidence="1" id="KW-0808">Transferase</keyword>
<dbReference type="Pfam" id="PF00069">
    <property type="entry name" value="Pkinase"/>
    <property type="match status" value="1"/>
</dbReference>
<dbReference type="PANTHER" id="PTHR27001">
    <property type="entry name" value="OS01G0253100 PROTEIN"/>
    <property type="match status" value="1"/>
</dbReference>
<dbReference type="Gene3D" id="1.10.510.10">
    <property type="entry name" value="Transferase(Phosphotransferase) domain 1"/>
    <property type="match status" value="1"/>
</dbReference>
<reference evidence="8 9" key="1">
    <citation type="journal article" date="2024" name="G3 (Bethesda)">
        <title>Genome assembly of Hibiscus sabdariffa L. provides insights into metabolisms of medicinal natural products.</title>
        <authorList>
            <person name="Kim T."/>
        </authorList>
    </citation>
    <scope>NUCLEOTIDE SEQUENCE [LARGE SCALE GENOMIC DNA]</scope>
    <source>
        <strain evidence="8">TK-2024</strain>
        <tissue evidence="8">Old leaves</tissue>
    </source>
</reference>
<dbReference type="InterPro" id="IPR000719">
    <property type="entry name" value="Prot_kinase_dom"/>
</dbReference>
<keyword evidence="6" id="KW-0723">Serine/threonine-protein kinase</keyword>
<feature type="domain" description="Protein kinase" evidence="7">
    <location>
        <begin position="32"/>
        <end position="295"/>
    </location>
</feature>
<keyword evidence="2 5" id="KW-0547">Nucleotide-binding</keyword>
<dbReference type="InterPro" id="IPR017441">
    <property type="entry name" value="Protein_kinase_ATP_BS"/>
</dbReference>
<name>A0ABR2NM06_9ROSI</name>
<comment type="similarity">
    <text evidence="6">Belongs to the protein kinase superfamily.</text>
</comment>
<evidence type="ECO:0000313" key="9">
    <source>
        <dbReference type="Proteomes" id="UP001396334"/>
    </source>
</evidence>
<feature type="binding site" evidence="5">
    <location>
        <position position="59"/>
    </location>
    <ligand>
        <name>ATP</name>
        <dbReference type="ChEBI" id="CHEBI:30616"/>
    </ligand>
</feature>
<dbReference type="PROSITE" id="PS00108">
    <property type="entry name" value="PROTEIN_KINASE_ST"/>
    <property type="match status" value="1"/>
</dbReference>
<dbReference type="SMART" id="SM00220">
    <property type="entry name" value="S_TKc"/>
    <property type="match status" value="1"/>
</dbReference>
<dbReference type="PROSITE" id="PS50011">
    <property type="entry name" value="PROTEIN_KINASE_DOM"/>
    <property type="match status" value="1"/>
</dbReference>
<dbReference type="EMBL" id="JBBPBN010000124">
    <property type="protein sequence ID" value="KAK8977101.1"/>
    <property type="molecule type" value="Genomic_DNA"/>
</dbReference>
<keyword evidence="9" id="KW-1185">Reference proteome</keyword>
<accession>A0ABR2NM06</accession>
<gene>
    <name evidence="8" type="ORF">V6N11_021191</name>
</gene>
<dbReference type="PROSITE" id="PS00107">
    <property type="entry name" value="PROTEIN_KINASE_ATP"/>
    <property type="match status" value="1"/>
</dbReference>
<dbReference type="InterPro" id="IPR011009">
    <property type="entry name" value="Kinase-like_dom_sf"/>
</dbReference>
<dbReference type="InterPro" id="IPR008271">
    <property type="entry name" value="Ser/Thr_kinase_AS"/>
</dbReference>
<proteinExistence type="inferred from homology"/>
<evidence type="ECO:0000256" key="6">
    <source>
        <dbReference type="RuleBase" id="RU000304"/>
    </source>
</evidence>
<sequence>MALFRRKSKNKGKEIDDGPRNFKWDEILSITDGLTNQLGEGMFGKVYKGKYKGADVPVKVGEDTRGKNLRGSWTAEINMLTNLKHKNIIKLVGHGEDVQGSNLFLVYEYVHTDLKSKMEALTWSETLKVLKGVAAMLEYIHTRRIVYNDLKPENVLLDEDCSVKIGDFGAALEENEYVQIYTPGYEAPELRTNGKAKPSFDIYSFGIVALQLIMKADSVKSLEDSRRGRSGGTKTILEHKRELQKNGQPVVHRRLLGSGCDSKITKKLLEIVDKFTIRDPTARPSIREVLVHLENL</sequence>
<dbReference type="PIRSF" id="PIRSF000654">
    <property type="entry name" value="Integrin-linked_kinase"/>
    <property type="match status" value="1"/>
</dbReference>
<keyword evidence="4 5" id="KW-0067">ATP-binding</keyword>
<keyword evidence="3" id="KW-0418">Kinase</keyword>
<evidence type="ECO:0000256" key="2">
    <source>
        <dbReference type="ARBA" id="ARBA00022741"/>
    </source>
</evidence>
<dbReference type="PANTHER" id="PTHR27001:SF931">
    <property type="entry name" value="OS11G0664100 PROTEIN"/>
    <property type="match status" value="1"/>
</dbReference>
<evidence type="ECO:0000256" key="1">
    <source>
        <dbReference type="ARBA" id="ARBA00022679"/>
    </source>
</evidence>
<evidence type="ECO:0000259" key="7">
    <source>
        <dbReference type="PROSITE" id="PS50011"/>
    </source>
</evidence>
<protein>
    <recommendedName>
        <fullName evidence="7">Protein kinase domain-containing protein</fullName>
    </recommendedName>
</protein>
<evidence type="ECO:0000256" key="4">
    <source>
        <dbReference type="ARBA" id="ARBA00022840"/>
    </source>
</evidence>